<accession>A0A7I8K1T4</accession>
<reference evidence="1" key="1">
    <citation type="submission" date="2020-02" db="EMBL/GenBank/DDBJ databases">
        <authorList>
            <person name="Scholz U."/>
            <person name="Mascher M."/>
            <person name="Fiebig A."/>
        </authorList>
    </citation>
    <scope>NUCLEOTIDE SEQUENCE</scope>
</reference>
<protein>
    <submittedName>
        <fullName evidence="1">Uncharacterized protein</fullName>
    </submittedName>
</protein>
<dbReference type="Proteomes" id="UP000663760">
    <property type="component" value="Chromosome 2"/>
</dbReference>
<evidence type="ECO:0000313" key="1">
    <source>
        <dbReference type="EMBL" id="CAA7390864.1"/>
    </source>
</evidence>
<gene>
    <name evidence="1" type="ORF">SI8410_02002283</name>
</gene>
<proteinExistence type="predicted"/>
<sequence length="130" mass="13945">MYYQNGVHTDEPSGARWGMPFRRRRLVGGASGPLLLAADGAEAEGVEEGAGADLARMGGGGLRARTRGGRRRALGLRPLVEEDHTSAVDDVGLHATDVQRLLHLRDPHHVVVGGPSYLYTDAQRPATRRG</sequence>
<dbReference type="AlphaFoldDB" id="A0A7I8K1T4"/>
<evidence type="ECO:0000313" key="2">
    <source>
        <dbReference type="Proteomes" id="UP000663760"/>
    </source>
</evidence>
<organism evidence="1 2">
    <name type="scientific">Spirodela intermedia</name>
    <name type="common">Intermediate duckweed</name>
    <dbReference type="NCBI Taxonomy" id="51605"/>
    <lineage>
        <taxon>Eukaryota</taxon>
        <taxon>Viridiplantae</taxon>
        <taxon>Streptophyta</taxon>
        <taxon>Embryophyta</taxon>
        <taxon>Tracheophyta</taxon>
        <taxon>Spermatophyta</taxon>
        <taxon>Magnoliopsida</taxon>
        <taxon>Liliopsida</taxon>
        <taxon>Araceae</taxon>
        <taxon>Lemnoideae</taxon>
        <taxon>Spirodela</taxon>
    </lineage>
</organism>
<name>A0A7I8K1T4_SPIIN</name>
<dbReference type="EMBL" id="LR746265">
    <property type="protein sequence ID" value="CAA7390864.1"/>
    <property type="molecule type" value="Genomic_DNA"/>
</dbReference>
<keyword evidence="2" id="KW-1185">Reference proteome</keyword>